<evidence type="ECO:0000313" key="2">
    <source>
        <dbReference type="EMBL" id="ABG50518.1"/>
    </source>
</evidence>
<dbReference type="OrthoDB" id="574103at2"/>
<dbReference type="EMBL" id="CP000393">
    <property type="protein sequence ID" value="ABG50518.1"/>
    <property type="molecule type" value="Genomic_DNA"/>
</dbReference>
<sequence length="103" mass="12806">MLWLVIEINIIISIFGFFLAWKIWRFRQILLKVERNLSLIDNYTSNILTKTPEFLQLRQQKVNQIRHLYQQLDGQVQQLQQIIAMFWLLRNLWHRWSRTWHSK</sequence>
<dbReference type="eggNOG" id="ENOG50338AN">
    <property type="taxonomic scope" value="Bacteria"/>
</dbReference>
<keyword evidence="1" id="KW-1133">Transmembrane helix</keyword>
<proteinExistence type="predicted"/>
<dbReference type="RefSeq" id="WP_011610904.1">
    <property type="nucleotide sequence ID" value="NC_008312.1"/>
</dbReference>
<name>Q116Q6_TRIEI</name>
<reference evidence="2" key="1">
    <citation type="submission" date="2006-06" db="EMBL/GenBank/DDBJ databases">
        <title>Complete sequence of Trichodesmium erythraeum IMS101.</title>
        <authorList>
            <consortium name="US DOE Joint Genome Institute"/>
            <person name="Copeland A."/>
            <person name="Lucas S."/>
            <person name="Lapidus A."/>
            <person name="Barry K."/>
            <person name="Detter J.C."/>
            <person name="Glavina del Rio T."/>
            <person name="Hammon N."/>
            <person name="Israni S."/>
            <person name="Dalin E."/>
            <person name="Tice H."/>
            <person name="Pitluck S."/>
            <person name="Kiss H."/>
            <person name="Munk A.C."/>
            <person name="Brettin T."/>
            <person name="Bruce D."/>
            <person name="Han C."/>
            <person name="Tapia R."/>
            <person name="Gilna P."/>
            <person name="Schmutz J."/>
            <person name="Larimer F."/>
            <person name="Land M."/>
            <person name="Hauser L."/>
            <person name="Kyrpides N."/>
            <person name="Kim E."/>
            <person name="Richardson P."/>
        </authorList>
    </citation>
    <scope>NUCLEOTIDE SEQUENCE [LARGE SCALE GENOMIC DNA]</scope>
    <source>
        <strain evidence="2">IMS101</strain>
    </source>
</reference>
<dbReference type="KEGG" id="ter:Tery_1157"/>
<dbReference type="HOGENOM" id="CLU_167641_1_0_3"/>
<keyword evidence="1" id="KW-0472">Membrane</keyword>
<organism evidence="2">
    <name type="scientific">Trichodesmium erythraeum (strain IMS101)</name>
    <dbReference type="NCBI Taxonomy" id="203124"/>
    <lineage>
        <taxon>Bacteria</taxon>
        <taxon>Bacillati</taxon>
        <taxon>Cyanobacteriota</taxon>
        <taxon>Cyanophyceae</taxon>
        <taxon>Oscillatoriophycideae</taxon>
        <taxon>Oscillatoriales</taxon>
        <taxon>Microcoleaceae</taxon>
        <taxon>Trichodesmium</taxon>
    </lineage>
</organism>
<protein>
    <submittedName>
        <fullName evidence="2">Uncharacterized protein</fullName>
    </submittedName>
</protein>
<keyword evidence="1" id="KW-0812">Transmembrane</keyword>
<dbReference type="AlphaFoldDB" id="Q116Q6"/>
<feature type="transmembrane region" description="Helical" evidence="1">
    <location>
        <begin position="6"/>
        <end position="24"/>
    </location>
</feature>
<accession>Q116Q6</accession>
<evidence type="ECO:0000256" key="1">
    <source>
        <dbReference type="SAM" id="Phobius"/>
    </source>
</evidence>
<gene>
    <name evidence="2" type="ordered locus">Tery_1157</name>
</gene>